<sequence>MLVPWGLERHMDETNVLILVIQRASKVTGLGVMGSTEACGSAQCCDLCLRRKRVGSKAKATAKALEATGFDLCLIGAVLQSTTR</sequence>
<proteinExistence type="predicted"/>
<protein>
    <submittedName>
        <fullName evidence="1">Uncharacterized protein</fullName>
    </submittedName>
</protein>
<evidence type="ECO:0000313" key="2">
    <source>
        <dbReference type="Proteomes" id="UP000237347"/>
    </source>
</evidence>
<dbReference type="AlphaFoldDB" id="A0AAW0LGG2"/>
<organism evidence="1 2">
    <name type="scientific">Quercus suber</name>
    <name type="common">Cork oak</name>
    <dbReference type="NCBI Taxonomy" id="58331"/>
    <lineage>
        <taxon>Eukaryota</taxon>
        <taxon>Viridiplantae</taxon>
        <taxon>Streptophyta</taxon>
        <taxon>Embryophyta</taxon>
        <taxon>Tracheophyta</taxon>
        <taxon>Spermatophyta</taxon>
        <taxon>Magnoliopsida</taxon>
        <taxon>eudicotyledons</taxon>
        <taxon>Gunneridae</taxon>
        <taxon>Pentapetalae</taxon>
        <taxon>rosids</taxon>
        <taxon>fabids</taxon>
        <taxon>Fagales</taxon>
        <taxon>Fagaceae</taxon>
        <taxon>Quercus</taxon>
    </lineage>
</organism>
<dbReference type="Proteomes" id="UP000237347">
    <property type="component" value="Unassembled WGS sequence"/>
</dbReference>
<comment type="caution">
    <text evidence="1">The sequence shown here is derived from an EMBL/GenBank/DDBJ whole genome shotgun (WGS) entry which is preliminary data.</text>
</comment>
<name>A0AAW0LGG2_QUESU</name>
<dbReference type="EMBL" id="PKMF04000101">
    <property type="protein sequence ID" value="KAK7850395.1"/>
    <property type="molecule type" value="Genomic_DNA"/>
</dbReference>
<gene>
    <name evidence="1" type="ORF">CFP56_001020</name>
</gene>
<keyword evidence="2" id="KW-1185">Reference proteome</keyword>
<accession>A0AAW0LGG2</accession>
<evidence type="ECO:0000313" key="1">
    <source>
        <dbReference type="EMBL" id="KAK7850395.1"/>
    </source>
</evidence>
<reference evidence="1 2" key="1">
    <citation type="journal article" date="2018" name="Sci. Data">
        <title>The draft genome sequence of cork oak.</title>
        <authorList>
            <person name="Ramos A.M."/>
            <person name="Usie A."/>
            <person name="Barbosa P."/>
            <person name="Barros P.M."/>
            <person name="Capote T."/>
            <person name="Chaves I."/>
            <person name="Simoes F."/>
            <person name="Abreu I."/>
            <person name="Carrasquinho I."/>
            <person name="Faro C."/>
            <person name="Guimaraes J.B."/>
            <person name="Mendonca D."/>
            <person name="Nobrega F."/>
            <person name="Rodrigues L."/>
            <person name="Saibo N.J.M."/>
            <person name="Varela M.C."/>
            <person name="Egas C."/>
            <person name="Matos J."/>
            <person name="Miguel C.M."/>
            <person name="Oliveira M.M."/>
            <person name="Ricardo C.P."/>
            <person name="Goncalves S."/>
        </authorList>
    </citation>
    <scope>NUCLEOTIDE SEQUENCE [LARGE SCALE GENOMIC DNA]</scope>
    <source>
        <strain evidence="2">cv. HL8</strain>
    </source>
</reference>